<dbReference type="Gene3D" id="3.40.50.720">
    <property type="entry name" value="NAD(P)-binding Rossmann-like Domain"/>
    <property type="match status" value="2"/>
</dbReference>
<evidence type="ECO:0000259" key="7">
    <source>
        <dbReference type="PROSITE" id="PS51671"/>
    </source>
</evidence>
<evidence type="ECO:0000256" key="5">
    <source>
        <dbReference type="ARBA" id="ARBA00048731"/>
    </source>
</evidence>
<evidence type="ECO:0000256" key="6">
    <source>
        <dbReference type="RuleBase" id="RU003719"/>
    </source>
</evidence>
<accession>A0A8J2WTA7</accession>
<sequence length="461" mass="49786">MMRAARRTFSEMKPRTRFAAHKSNTFNKISPQGLERFRPEMYRIKPGEDQPPVAHAIMLRSHKIQDSDVPLTCRAIVRCGAGTNNCNVPRMTELGIPVFNTPGANANAVKELVLCGLLMASRGIYEGASHMTKLHAEGTAHERIEKDKAMFGGRELTGKTLGVVGLGAIGAAVAHSAIALGMNVVGYDPGLSVEAALRLPSGDMEMASLEDLVEQSDYVTLHAPYIKDVTHHLINAELLAKMKPDASLLNFARGELVDEAALNERYEDGGGGRYITDFAVSDELYPRPNVISIPHLGASTEEAEANAAAMAADTVQLYLETGTIKDSVNFPACSLPARDEEHVHRCTVITENRPGMLGDLMSVFGDANLNVVQQINTSKGELAYNVIDLELPRTADGKVDVGEFGTGDFDKLQAKIMEVSGVKSTRFISDWCPGTGYAVKVDDQIIGIGVDSPEQASYAEL</sequence>
<dbReference type="SUPFAM" id="SSF52283">
    <property type="entry name" value="Formate/glycerate dehydrogenase catalytic domain-like"/>
    <property type="match status" value="1"/>
</dbReference>
<evidence type="ECO:0000256" key="1">
    <source>
        <dbReference type="ARBA" id="ARBA00005216"/>
    </source>
</evidence>
<keyword evidence="4" id="KW-0520">NAD</keyword>
<comment type="similarity">
    <text evidence="6">Belongs to the D-isomer specific 2-hydroxyacid dehydrogenase family.</text>
</comment>
<gene>
    <name evidence="8" type="ORF">PECAL_6P16330</name>
</gene>
<dbReference type="InterPro" id="IPR002912">
    <property type="entry name" value="ACT_dom"/>
</dbReference>
<dbReference type="Pfam" id="PF00389">
    <property type="entry name" value="2-Hacid_dh"/>
    <property type="match status" value="1"/>
</dbReference>
<dbReference type="Gene3D" id="3.30.70.260">
    <property type="match status" value="1"/>
</dbReference>
<dbReference type="GO" id="GO:0051287">
    <property type="term" value="F:NAD binding"/>
    <property type="evidence" value="ECO:0007669"/>
    <property type="project" value="InterPro"/>
</dbReference>
<dbReference type="SUPFAM" id="SSF51735">
    <property type="entry name" value="NAD(P)-binding Rossmann-fold domains"/>
    <property type="match status" value="1"/>
</dbReference>
<dbReference type="EC" id="1.1.1.95" evidence="2"/>
<dbReference type="SUPFAM" id="SSF55021">
    <property type="entry name" value="ACT-like"/>
    <property type="match status" value="1"/>
</dbReference>
<dbReference type="Pfam" id="PF02826">
    <property type="entry name" value="2-Hacid_dh_C"/>
    <property type="match status" value="1"/>
</dbReference>
<dbReference type="PANTHER" id="PTHR42938">
    <property type="entry name" value="FORMATE DEHYDROGENASE 1"/>
    <property type="match status" value="1"/>
</dbReference>
<evidence type="ECO:0000256" key="4">
    <source>
        <dbReference type="ARBA" id="ARBA00023027"/>
    </source>
</evidence>
<dbReference type="InterPro" id="IPR029752">
    <property type="entry name" value="D-isomer_DH_CS1"/>
</dbReference>
<dbReference type="EMBL" id="CAKKNE010000006">
    <property type="protein sequence ID" value="CAH0379997.1"/>
    <property type="molecule type" value="Genomic_DNA"/>
</dbReference>
<evidence type="ECO:0000256" key="3">
    <source>
        <dbReference type="ARBA" id="ARBA00023002"/>
    </source>
</evidence>
<evidence type="ECO:0000313" key="9">
    <source>
        <dbReference type="Proteomes" id="UP000789595"/>
    </source>
</evidence>
<evidence type="ECO:0000313" key="8">
    <source>
        <dbReference type="EMBL" id="CAH0379997.1"/>
    </source>
</evidence>
<comment type="pathway">
    <text evidence="1">Amino-acid biosynthesis; L-serine biosynthesis; L-serine from 3-phospho-D-glycerate: step 1/3.</text>
</comment>
<dbReference type="OrthoDB" id="418179at2759"/>
<dbReference type="InterPro" id="IPR045865">
    <property type="entry name" value="ACT-like_dom_sf"/>
</dbReference>
<dbReference type="PROSITE" id="PS00065">
    <property type="entry name" value="D_2_HYDROXYACID_DH_1"/>
    <property type="match status" value="1"/>
</dbReference>
<reference evidence="8" key="1">
    <citation type="submission" date="2021-11" db="EMBL/GenBank/DDBJ databases">
        <authorList>
            <consortium name="Genoscope - CEA"/>
            <person name="William W."/>
        </authorList>
    </citation>
    <scope>NUCLEOTIDE SEQUENCE</scope>
</reference>
<dbReference type="AlphaFoldDB" id="A0A8J2WTA7"/>
<protein>
    <recommendedName>
        <fullName evidence="2">phosphoglycerate dehydrogenase</fullName>
        <ecNumber evidence="2">1.1.1.95</ecNumber>
    </recommendedName>
</protein>
<organism evidence="8 9">
    <name type="scientific">Pelagomonas calceolata</name>
    <dbReference type="NCBI Taxonomy" id="35677"/>
    <lineage>
        <taxon>Eukaryota</taxon>
        <taxon>Sar</taxon>
        <taxon>Stramenopiles</taxon>
        <taxon>Ochrophyta</taxon>
        <taxon>Pelagophyceae</taxon>
        <taxon>Pelagomonadales</taxon>
        <taxon>Pelagomonadaceae</taxon>
        <taxon>Pelagomonas</taxon>
    </lineage>
</organism>
<dbReference type="Proteomes" id="UP000789595">
    <property type="component" value="Unassembled WGS sequence"/>
</dbReference>
<dbReference type="GO" id="GO:0004617">
    <property type="term" value="F:phosphoglycerate dehydrogenase activity"/>
    <property type="evidence" value="ECO:0007669"/>
    <property type="project" value="UniProtKB-EC"/>
</dbReference>
<feature type="domain" description="ACT" evidence="7">
    <location>
        <begin position="345"/>
        <end position="430"/>
    </location>
</feature>
<dbReference type="InterPro" id="IPR036291">
    <property type="entry name" value="NAD(P)-bd_dom_sf"/>
</dbReference>
<keyword evidence="9" id="KW-1185">Reference proteome</keyword>
<name>A0A8J2WTA7_9STRA</name>
<dbReference type="PANTHER" id="PTHR42938:SF47">
    <property type="entry name" value="HYDROXYPYRUVATE REDUCTASE"/>
    <property type="match status" value="1"/>
</dbReference>
<proteinExistence type="inferred from homology"/>
<dbReference type="UniPathway" id="UPA00135">
    <property type="reaction ID" value="UER00196"/>
</dbReference>
<keyword evidence="3 6" id="KW-0560">Oxidoreductase</keyword>
<evidence type="ECO:0000256" key="2">
    <source>
        <dbReference type="ARBA" id="ARBA00013143"/>
    </source>
</evidence>
<comment type="caution">
    <text evidence="8">The sequence shown here is derived from an EMBL/GenBank/DDBJ whole genome shotgun (WGS) entry which is preliminary data.</text>
</comment>
<dbReference type="CDD" id="cd12174">
    <property type="entry name" value="PGDH_like_3"/>
    <property type="match status" value="1"/>
</dbReference>
<comment type="catalytic activity">
    <reaction evidence="5">
        <text>(2R)-3-phosphoglycerate + NAD(+) = 3-phosphooxypyruvate + NADH + H(+)</text>
        <dbReference type="Rhea" id="RHEA:12641"/>
        <dbReference type="ChEBI" id="CHEBI:15378"/>
        <dbReference type="ChEBI" id="CHEBI:18110"/>
        <dbReference type="ChEBI" id="CHEBI:57540"/>
        <dbReference type="ChEBI" id="CHEBI:57945"/>
        <dbReference type="ChEBI" id="CHEBI:58272"/>
        <dbReference type="EC" id="1.1.1.95"/>
    </reaction>
</comment>
<dbReference type="InterPro" id="IPR006139">
    <property type="entry name" value="D-isomer_2_OHA_DH_cat_dom"/>
</dbReference>
<dbReference type="PROSITE" id="PS51671">
    <property type="entry name" value="ACT"/>
    <property type="match status" value="1"/>
</dbReference>
<dbReference type="InterPro" id="IPR006140">
    <property type="entry name" value="D-isomer_DH_NAD-bd"/>
</dbReference>